<dbReference type="EMBL" id="PHIG01000054">
    <property type="protein sequence ID" value="PJK27826.1"/>
    <property type="molecule type" value="Genomic_DNA"/>
</dbReference>
<keyword evidence="2" id="KW-1185">Reference proteome</keyword>
<comment type="caution">
    <text evidence="1">The sequence shown here is derived from an EMBL/GenBank/DDBJ whole genome shotgun (WGS) entry which is preliminary data.</text>
</comment>
<dbReference type="AlphaFoldDB" id="A0A2M9FWI3"/>
<proteinExistence type="predicted"/>
<dbReference type="PROSITE" id="PS51257">
    <property type="entry name" value="PROKAR_LIPOPROTEIN"/>
    <property type="match status" value="1"/>
</dbReference>
<dbReference type="RefSeq" id="WP_109795651.1">
    <property type="nucleotide sequence ID" value="NZ_PHIG01000054.1"/>
</dbReference>
<evidence type="ECO:0000313" key="1">
    <source>
        <dbReference type="EMBL" id="PJK27826.1"/>
    </source>
</evidence>
<sequence length="70" mass="7279">MKRIVAEHLGLWLIAGVMFAGLGVASACDDTAGTASAKERVMTPRAAQTMVQDPTGQFIGYRPALAVGAM</sequence>
<organism evidence="1 2">
    <name type="scientific">Minwuia thermotolerans</name>
    <dbReference type="NCBI Taxonomy" id="2056226"/>
    <lineage>
        <taxon>Bacteria</taxon>
        <taxon>Pseudomonadati</taxon>
        <taxon>Pseudomonadota</taxon>
        <taxon>Alphaproteobacteria</taxon>
        <taxon>Minwuiales</taxon>
        <taxon>Minwuiaceae</taxon>
        <taxon>Minwuia</taxon>
    </lineage>
</organism>
<evidence type="ECO:0000313" key="2">
    <source>
        <dbReference type="Proteomes" id="UP000229498"/>
    </source>
</evidence>
<reference evidence="1 2" key="1">
    <citation type="submission" date="2017-11" db="EMBL/GenBank/DDBJ databases">
        <title>Draft genome sequence of Rhizobiales bacterium SY3-13.</title>
        <authorList>
            <person name="Sun C."/>
        </authorList>
    </citation>
    <scope>NUCLEOTIDE SEQUENCE [LARGE SCALE GENOMIC DNA]</scope>
    <source>
        <strain evidence="1 2">SY3-13</strain>
    </source>
</reference>
<name>A0A2M9FWI3_9PROT</name>
<gene>
    <name evidence="1" type="ORF">CVT23_20325</name>
</gene>
<accession>A0A2M9FWI3</accession>
<protein>
    <submittedName>
        <fullName evidence="1">Uncharacterized protein</fullName>
    </submittedName>
</protein>
<dbReference type="Proteomes" id="UP000229498">
    <property type="component" value="Unassembled WGS sequence"/>
</dbReference>